<dbReference type="SUPFAM" id="SSF52343">
    <property type="entry name" value="Ferredoxin reductase-like, C-terminal NADP-linked domain"/>
    <property type="match status" value="1"/>
</dbReference>
<proteinExistence type="predicted"/>
<dbReference type="GO" id="GO:0004324">
    <property type="term" value="F:ferredoxin-NADP+ reductase activity"/>
    <property type="evidence" value="ECO:0007669"/>
    <property type="project" value="UniProtKB-EC"/>
</dbReference>
<dbReference type="Gene3D" id="3.40.50.80">
    <property type="entry name" value="Nucleotide-binding domain of ferredoxin-NADP reductase (FNR) module"/>
    <property type="match status" value="1"/>
</dbReference>
<feature type="domain" description="Flavoprotein pyridine nucleotide cytochrome reductase-like FAD-binding" evidence="1">
    <location>
        <begin position="10"/>
        <end position="83"/>
    </location>
</feature>
<accession>A0ABX4MF19</accession>
<evidence type="ECO:0000313" key="3">
    <source>
        <dbReference type="Proteomes" id="UP000229707"/>
    </source>
</evidence>
<gene>
    <name evidence="2" type="primary">fpr</name>
    <name evidence="2" type="ORF">MAGCAS_104</name>
</gene>
<dbReference type="InterPro" id="IPR039261">
    <property type="entry name" value="FNR_nucleotide-bd"/>
</dbReference>
<sequence>MGVKHYTNTLFSFTTKRLKTLNFKPGEYTTIGLIIRGMLVFRDYYICSPTWDNKLEFYSKVVPNGLFTSFLRMVTTKSSIIIKKKTSGWLILDVLNPGNRLFLLCTDIGIAAVSSIISDPNTYTKFGEVIVVIVCEYVRELQYFNDKLKQMTKDQRIKPYAKHKLRVYQSVTQEPYPYSGDLTWLIKSGTLIADLRTHNFDKMDRFMVCGSKQTTLDSINLLKSLGYSEGSTGYPGHFTYERIFVDQTFKLLTDLDVLLKWLKIKHPDKDTKTLLNSNRSISSSFQLFFGY</sequence>
<keyword evidence="2" id="KW-0560">Oxidoreductase</keyword>
<evidence type="ECO:0000313" key="2">
    <source>
        <dbReference type="EMBL" id="PIM95071.1"/>
    </source>
</evidence>
<dbReference type="Proteomes" id="UP000229707">
    <property type="component" value="Unassembled WGS sequence"/>
</dbReference>
<name>A0ABX4MF19_9HYPH</name>
<dbReference type="PANTHER" id="PTHR47878:SF1">
    <property type="entry name" value="FLAVODOXIN_FERREDOXIN--NADP REDUCTASE"/>
    <property type="match status" value="1"/>
</dbReference>
<protein>
    <submittedName>
        <fullName evidence="2">Ferredoxin--NADP reductase</fullName>
        <ecNumber evidence="2">1.18.1.2</ecNumber>
    </submittedName>
</protein>
<dbReference type="Gene3D" id="2.40.30.10">
    <property type="entry name" value="Translation factors"/>
    <property type="match status" value="1"/>
</dbReference>
<dbReference type="InterPro" id="IPR017938">
    <property type="entry name" value="Riboflavin_synthase-like_b-brl"/>
</dbReference>
<reference evidence="2" key="1">
    <citation type="submission" date="2017-09" db="EMBL/GenBank/DDBJ databases">
        <authorList>
            <person name="Campbell M.A."/>
            <person name="Lukasik P."/>
            <person name="Simon C."/>
            <person name="McCutcheon J.P."/>
        </authorList>
    </citation>
    <scope>NUCLEOTIDE SEQUENCE [LARGE SCALE GENOMIC DNA]</scope>
    <source>
        <strain evidence="2">MAGCAS</strain>
    </source>
</reference>
<organism evidence="2 3">
    <name type="scientific">Candidatus Hodgkinia cicadicola</name>
    <dbReference type="NCBI Taxonomy" id="573658"/>
    <lineage>
        <taxon>Bacteria</taxon>
        <taxon>Pseudomonadati</taxon>
        <taxon>Pseudomonadota</taxon>
        <taxon>Alphaproteobacteria</taxon>
        <taxon>Hyphomicrobiales</taxon>
        <taxon>Candidatus Hodgkinia</taxon>
    </lineage>
</organism>
<dbReference type="Pfam" id="PF00970">
    <property type="entry name" value="FAD_binding_6"/>
    <property type="match status" value="1"/>
</dbReference>
<dbReference type="SUPFAM" id="SSF63380">
    <property type="entry name" value="Riboflavin synthase domain-like"/>
    <property type="match status" value="1"/>
</dbReference>
<dbReference type="InterPro" id="IPR008333">
    <property type="entry name" value="Cbr1-like_FAD-bd_dom"/>
</dbReference>
<dbReference type="PANTHER" id="PTHR47878">
    <property type="entry name" value="OXIDOREDUCTASE FAD/NAD(P)-BINDING DOMAIN PROTEIN"/>
    <property type="match status" value="1"/>
</dbReference>
<keyword evidence="3" id="KW-1185">Reference proteome</keyword>
<dbReference type="EC" id="1.18.1.2" evidence="2"/>
<dbReference type="InterPro" id="IPR051930">
    <property type="entry name" value="FNR_type-1"/>
</dbReference>
<dbReference type="EMBL" id="NXGL01000012">
    <property type="protein sequence ID" value="PIM95071.1"/>
    <property type="molecule type" value="Genomic_DNA"/>
</dbReference>
<evidence type="ECO:0000259" key="1">
    <source>
        <dbReference type="Pfam" id="PF00970"/>
    </source>
</evidence>
<comment type="caution">
    <text evidence="2">The sequence shown here is derived from an EMBL/GenBank/DDBJ whole genome shotgun (WGS) entry which is preliminary data.</text>
</comment>